<dbReference type="PANTHER" id="PTHR21137:SF35">
    <property type="entry name" value="ODORANT RECEPTOR 19A-RELATED"/>
    <property type="match status" value="1"/>
</dbReference>
<feature type="transmembrane region" description="Helical" evidence="10">
    <location>
        <begin position="126"/>
        <end position="151"/>
    </location>
</feature>
<evidence type="ECO:0000256" key="3">
    <source>
        <dbReference type="ARBA" id="ARBA00022606"/>
    </source>
</evidence>
<gene>
    <name evidence="11" type="primary">GPROR69</name>
    <name evidence="11" type="ORF">AaeL_AAEL001221</name>
</gene>
<evidence type="ECO:0000256" key="5">
    <source>
        <dbReference type="ARBA" id="ARBA00022725"/>
    </source>
</evidence>
<dbReference type="SMR" id="A0A1S4EY43"/>
<comment type="similarity">
    <text evidence="10">Belongs to the insect chemoreceptor superfamily. Heteromeric odorant receptor channel (TC 1.A.69) family.</text>
</comment>
<dbReference type="Proteomes" id="UP000682892">
    <property type="component" value="Unassembled WGS sequence"/>
</dbReference>
<evidence type="ECO:0000256" key="8">
    <source>
        <dbReference type="ARBA" id="ARBA00023170"/>
    </source>
</evidence>
<evidence type="ECO:0000256" key="6">
    <source>
        <dbReference type="ARBA" id="ARBA00022989"/>
    </source>
</evidence>
<feature type="transmembrane region" description="Helical" evidence="10">
    <location>
        <begin position="64"/>
        <end position="85"/>
    </location>
</feature>
<feature type="transmembrane region" description="Helical" evidence="10">
    <location>
        <begin position="37"/>
        <end position="58"/>
    </location>
</feature>
<comment type="caution">
    <text evidence="10">Lacks conserved residue(s) required for the propagation of feature annotation.</text>
</comment>
<dbReference type="CTD" id="5569065"/>
<reference evidence="11" key="2">
    <citation type="journal article" date="2007" name="Science">
        <title>Genome sequence of Aedes aegypti, a major arbovirus vector.</title>
        <authorList>
            <person name="Nene V."/>
            <person name="Wortman J.R."/>
            <person name="Lawson D."/>
            <person name="Haas B."/>
            <person name="Kodira C."/>
            <person name="Tu Z.J."/>
            <person name="Loftus B."/>
            <person name="Xi Z."/>
            <person name="Megy K."/>
            <person name="Grabherr M."/>
            <person name="Ren Q."/>
            <person name="Zdobnov E.M."/>
            <person name="Lobo N.F."/>
            <person name="Campbell K.S."/>
            <person name="Brown S.E."/>
            <person name="Bonaldo M.F."/>
            <person name="Zhu J."/>
            <person name="Sinkins S.P."/>
            <person name="Hogenkamp D.G."/>
            <person name="Amedeo P."/>
            <person name="Arensburger P."/>
            <person name="Atkinson P.W."/>
            <person name="Bidwell S."/>
            <person name="Biedler J."/>
            <person name="Birney E."/>
            <person name="Bruggner R.V."/>
            <person name="Costas J."/>
            <person name="Coy M.R."/>
            <person name="Crabtree J."/>
            <person name="Crawford M."/>
            <person name="Debruyn B."/>
            <person name="Decaprio D."/>
            <person name="Eiglmeier K."/>
            <person name="Eisenstadt E."/>
            <person name="El-Dorry H."/>
            <person name="Gelbart W.M."/>
            <person name="Gomes S.L."/>
            <person name="Hammond M."/>
            <person name="Hannick L.I."/>
            <person name="Hogan J.R."/>
            <person name="Holmes M.H."/>
            <person name="Jaffe D."/>
            <person name="Johnston J.S."/>
            <person name="Kennedy R.C."/>
            <person name="Koo H."/>
            <person name="Kravitz S."/>
            <person name="Kriventseva E.V."/>
            <person name="Kulp D."/>
            <person name="Labutti K."/>
            <person name="Lee E."/>
            <person name="Li S."/>
            <person name="Lovin D.D."/>
            <person name="Mao C."/>
            <person name="Mauceli E."/>
            <person name="Menck C.F."/>
            <person name="Miller J.R."/>
            <person name="Montgomery P."/>
            <person name="Mori A."/>
            <person name="Nascimento A.L."/>
            <person name="Naveira H.F."/>
            <person name="Nusbaum C."/>
            <person name="O'leary S."/>
            <person name="Orvis J."/>
            <person name="Pertea M."/>
            <person name="Quesneville H."/>
            <person name="Reidenbach K.R."/>
            <person name="Rogers Y.H."/>
            <person name="Roth C.W."/>
            <person name="Schneider J.R."/>
            <person name="Schatz M."/>
            <person name="Shumway M."/>
            <person name="Stanke M."/>
            <person name="Stinson E.O."/>
            <person name="Tubio J.M."/>
            <person name="Vanzee J.P."/>
            <person name="Verjovski-Almeida S."/>
            <person name="Werner D."/>
            <person name="White O."/>
            <person name="Wyder S."/>
            <person name="Zeng Q."/>
            <person name="Zhao Q."/>
            <person name="Zhao Y."/>
            <person name="Hill C.A."/>
            <person name="Raikhel A.S."/>
            <person name="Soares M.B."/>
            <person name="Knudson D.L."/>
            <person name="Lee N.H."/>
            <person name="Galagan J."/>
            <person name="Salzberg S.L."/>
            <person name="Paulsen I.T."/>
            <person name="Dimopoulos G."/>
            <person name="Collins F.H."/>
            <person name="Birren B."/>
            <person name="Fraser-Liggett C.M."/>
            <person name="Severson D.W."/>
        </authorList>
    </citation>
    <scope>NUCLEOTIDE SEQUENCE [LARGE SCALE GENOMIC DNA]</scope>
    <source>
        <strain evidence="11">Liverpool</strain>
    </source>
</reference>
<dbReference type="KEGG" id="aag:5569065"/>
<dbReference type="GO" id="GO:0005549">
    <property type="term" value="F:odorant binding"/>
    <property type="evidence" value="ECO:0007669"/>
    <property type="project" value="InterPro"/>
</dbReference>
<dbReference type="GO" id="GO:0007165">
    <property type="term" value="P:signal transduction"/>
    <property type="evidence" value="ECO:0007669"/>
    <property type="project" value="UniProtKB-KW"/>
</dbReference>
<sequence length="385" mass="44469">MASLEGYYRIRAPLITISKIMGAEIWTSDKFFQPASYMLMAHMVIYNVCNGYTVLTQISDPVKLMQVTIIFGIASQLIFKFFYAISRKYDLRKMFDIAEETIYQRYSEGNKEEVLILHKTVRYLGIIWKFLALIYSSTLFVFGMWPIYVYYSTGQMVPLFSYEIPLIDPASSFGYILNMFLHVDIYILGILGSILADYTFIFIVFHAVANVDLFILHSKELSDLLIENDPTKNVRAIKEKWNCCMCDHQIATEYLNGTEDIVGLLCLVQVFSCIFTICDAMLLVALTDWYAAVCFLIVVFGEITIYFLIGNFVELKVDELYASVVSVPWNLLNNIQQKEYGYLLARSQRPLILTLFGFAPLNFESYMTVLRALYQFFVMIMQSVE</sequence>
<dbReference type="GO" id="GO:0004984">
    <property type="term" value="F:olfactory receptor activity"/>
    <property type="evidence" value="ECO:0007669"/>
    <property type="project" value="InterPro"/>
</dbReference>
<keyword evidence="2" id="KW-1003">Cell membrane</keyword>
<comment type="subcellular location">
    <subcellularLocation>
        <location evidence="1 10">Cell membrane</location>
        <topology evidence="1 10">Multi-pass membrane protein</topology>
    </subcellularLocation>
</comment>
<dbReference type="AlphaFoldDB" id="A0A1S4EY43"/>
<name>A0A1S4EY43_AEDAE</name>
<dbReference type="InterPro" id="IPR004117">
    <property type="entry name" value="7tm6_olfct_rcpt"/>
</dbReference>
<keyword evidence="9 10" id="KW-0807">Transducer</keyword>
<evidence type="ECO:0000256" key="7">
    <source>
        <dbReference type="ARBA" id="ARBA00023136"/>
    </source>
</evidence>
<evidence type="ECO:0000256" key="10">
    <source>
        <dbReference type="RuleBase" id="RU351113"/>
    </source>
</evidence>
<evidence type="ECO:0000313" key="12">
    <source>
        <dbReference type="Proteomes" id="UP000682892"/>
    </source>
</evidence>
<keyword evidence="4 10" id="KW-0812">Transmembrane</keyword>
<dbReference type="PANTHER" id="PTHR21137">
    <property type="entry name" value="ODORANT RECEPTOR"/>
    <property type="match status" value="1"/>
</dbReference>
<dbReference type="OrthoDB" id="6765072at2759"/>
<proteinExistence type="inferred from homology"/>
<evidence type="ECO:0000256" key="1">
    <source>
        <dbReference type="ARBA" id="ARBA00004651"/>
    </source>
</evidence>
<protein>
    <recommendedName>
        <fullName evidence="10">Odorant receptor</fullName>
    </recommendedName>
</protein>
<keyword evidence="7 10" id="KW-0472">Membrane</keyword>
<reference evidence="11" key="3">
    <citation type="submission" date="2012-09" db="EMBL/GenBank/DDBJ databases">
        <authorList>
            <consortium name="VectorBase"/>
        </authorList>
    </citation>
    <scope>NUCLEOTIDE SEQUENCE</scope>
    <source>
        <strain evidence="11">Liverpool</strain>
    </source>
</reference>
<evidence type="ECO:0000256" key="2">
    <source>
        <dbReference type="ARBA" id="ARBA00022475"/>
    </source>
</evidence>
<evidence type="ECO:0000313" key="11">
    <source>
        <dbReference type="EMBL" id="EAT47688.2"/>
    </source>
</evidence>
<feature type="transmembrane region" description="Helical" evidence="10">
    <location>
        <begin position="351"/>
        <end position="374"/>
    </location>
</feature>
<dbReference type="GeneID" id="5569065"/>
<feature type="transmembrane region" description="Helical" evidence="10">
    <location>
        <begin position="289"/>
        <end position="309"/>
    </location>
</feature>
<keyword evidence="3 10" id="KW-0716">Sensory transduction</keyword>
<organism evidence="11 12">
    <name type="scientific">Aedes aegypti</name>
    <name type="common">Yellowfever mosquito</name>
    <name type="synonym">Culex aegypti</name>
    <dbReference type="NCBI Taxonomy" id="7159"/>
    <lineage>
        <taxon>Eukaryota</taxon>
        <taxon>Metazoa</taxon>
        <taxon>Ecdysozoa</taxon>
        <taxon>Arthropoda</taxon>
        <taxon>Hexapoda</taxon>
        <taxon>Insecta</taxon>
        <taxon>Pterygota</taxon>
        <taxon>Neoptera</taxon>
        <taxon>Endopterygota</taxon>
        <taxon>Diptera</taxon>
        <taxon>Nematocera</taxon>
        <taxon>Culicoidea</taxon>
        <taxon>Culicidae</taxon>
        <taxon>Culicinae</taxon>
        <taxon>Aedini</taxon>
        <taxon>Aedes</taxon>
        <taxon>Stegomyia</taxon>
    </lineage>
</organism>
<evidence type="ECO:0000256" key="9">
    <source>
        <dbReference type="ARBA" id="ARBA00023224"/>
    </source>
</evidence>
<keyword evidence="8 10" id="KW-0675">Receptor</keyword>
<keyword evidence="6 10" id="KW-1133">Transmembrane helix</keyword>
<evidence type="ECO:0000256" key="4">
    <source>
        <dbReference type="ARBA" id="ARBA00022692"/>
    </source>
</evidence>
<reference evidence="11" key="1">
    <citation type="submission" date="2005-10" db="EMBL/GenBank/DDBJ databases">
        <authorList>
            <person name="Loftus B.J."/>
            <person name="Nene V.M."/>
            <person name="Hannick L.I."/>
            <person name="Bidwell S."/>
            <person name="Haas B."/>
            <person name="Amedeo P."/>
            <person name="Orvis J."/>
            <person name="Wortman J.R."/>
            <person name="White O.R."/>
            <person name="Salzberg S."/>
            <person name="Shumway M."/>
            <person name="Koo H."/>
            <person name="Zhao Y."/>
            <person name="Holmes M."/>
            <person name="Miller J."/>
            <person name="Schatz M."/>
            <person name="Pop M."/>
            <person name="Pai G."/>
            <person name="Utterback T."/>
            <person name="Rogers Y.-H."/>
            <person name="Kravitz S."/>
            <person name="Fraser C.M."/>
        </authorList>
    </citation>
    <scope>NUCLEOTIDE SEQUENCE</scope>
    <source>
        <strain evidence="11">Liverpool</strain>
    </source>
</reference>
<dbReference type="EMBL" id="CH477210">
    <property type="protein sequence ID" value="EAT47688.2"/>
    <property type="molecule type" value="Genomic_DNA"/>
</dbReference>
<accession>A0A1S4EY43</accession>
<keyword evidence="5 10" id="KW-0552">Olfaction</keyword>
<dbReference type="GO" id="GO:0005886">
    <property type="term" value="C:plasma membrane"/>
    <property type="evidence" value="ECO:0007669"/>
    <property type="project" value="UniProtKB-SubCell"/>
</dbReference>
<dbReference type="HOGENOM" id="CLU_044523_3_1_1"/>
<feature type="transmembrane region" description="Helical" evidence="10">
    <location>
        <begin position="261"/>
        <end position="282"/>
    </location>
</feature>
<dbReference type="Pfam" id="PF02949">
    <property type="entry name" value="7tm_6"/>
    <property type="match status" value="1"/>
</dbReference>